<dbReference type="EMBL" id="CP020919">
    <property type="protein sequence ID" value="AWG24740.1"/>
    <property type="molecule type" value="Genomic_DNA"/>
</dbReference>
<gene>
    <name evidence="1" type="ORF">FK004_05610</name>
</gene>
<reference evidence="1 2" key="1">
    <citation type="submission" date="2017-04" db="EMBL/GenBank/DDBJ databases">
        <title>Complete genome sequence of Flavobacterium kingsejong AJ004.</title>
        <authorList>
            <person name="Lee P.C."/>
        </authorList>
    </citation>
    <scope>NUCLEOTIDE SEQUENCE [LARGE SCALE GENOMIC DNA]</scope>
    <source>
        <strain evidence="1 2">AJ004</strain>
    </source>
</reference>
<evidence type="ECO:0000313" key="1">
    <source>
        <dbReference type="EMBL" id="AWG24740.1"/>
    </source>
</evidence>
<dbReference type="AlphaFoldDB" id="A0A2S1LLT8"/>
<keyword evidence="2" id="KW-1185">Reference proteome</keyword>
<name>A0A2S1LLT8_9FLAO</name>
<proteinExistence type="predicted"/>
<dbReference type="Proteomes" id="UP000244677">
    <property type="component" value="Chromosome"/>
</dbReference>
<protein>
    <submittedName>
        <fullName evidence="1">Uncharacterized protein</fullName>
    </submittedName>
</protein>
<sequence>MKVLVFETKNLTMKLVKEVFHIGGQSFKIKKQPALKKNQSYSNIKNDITTIENLNAIVKAKLKNRLKKDPDFYYADFFDLWIYKEEDPGIGFLYPVEKTWIVED</sequence>
<organism evidence="1 2">
    <name type="scientific">Flavobacterium kingsejongi</name>
    <dbReference type="NCBI Taxonomy" id="1678728"/>
    <lineage>
        <taxon>Bacteria</taxon>
        <taxon>Pseudomonadati</taxon>
        <taxon>Bacteroidota</taxon>
        <taxon>Flavobacteriia</taxon>
        <taxon>Flavobacteriales</taxon>
        <taxon>Flavobacteriaceae</taxon>
        <taxon>Flavobacterium</taxon>
    </lineage>
</organism>
<evidence type="ECO:0000313" key="2">
    <source>
        <dbReference type="Proteomes" id="UP000244677"/>
    </source>
</evidence>
<accession>A0A2S1LLT8</accession>
<dbReference type="KEGG" id="fki:FK004_05610"/>